<feature type="compositionally biased region" description="Gly residues" evidence="1">
    <location>
        <begin position="607"/>
        <end position="616"/>
    </location>
</feature>
<dbReference type="PANTHER" id="PTHR14113:SF1">
    <property type="entry name" value="PROTEIN BASSOON"/>
    <property type="match status" value="1"/>
</dbReference>
<feature type="compositionally biased region" description="Basic and acidic residues" evidence="1">
    <location>
        <begin position="525"/>
        <end position="536"/>
    </location>
</feature>
<feature type="compositionally biased region" description="Low complexity" evidence="1">
    <location>
        <begin position="679"/>
        <end position="702"/>
    </location>
</feature>
<evidence type="ECO:0000313" key="3">
    <source>
        <dbReference type="Proteomes" id="UP001557470"/>
    </source>
</evidence>
<feature type="region of interest" description="Disordered" evidence="1">
    <location>
        <begin position="437"/>
        <end position="702"/>
    </location>
</feature>
<sequence>GQYNTTIASTYGQHYTSVPASTYGQYTTTTANTYGYTTTTASSYGQYTSTMANSYGHATPSDRLHSVDSPSTYAQDGLYGPSSMEQSIPRNYVMCDDISELTKEGPGGMVDMHRSDGHTGRYAGESGTARGGSSYGRPEDELTREEDLYDHHGRGKSSYHPRGSDTYGRVVGSSGSASMGGGSYYYYDDYTKHGTSRTGVQKQVSKSLAPAVMSSKRSKHRKQGMEQKISKFSPIEEARDVEADLASYGMSTSGGCTMVSRARKLQEDMAYGLRKSAYEQKRYSYPEEDERMYYTSGRSRSTGYGMDKISSRDYAGYRSRSYERDGDRERSGYRAGYSRGRPPMRSQYSMEESALSPMGVHVRASSLGPELYDSRGSQYYGQYGSSHSLPDVQDHMRDLPRTHVYKPDDSYIIDDMHCAVSDSEAYHLGQEETDWFEKPRDLRSSSRHYGSSAHSSSGRSRHVKHTYHDYEEPPEEDLWPQDEYGHTRQSSSSRDHRHHASSSSGRHSSSRHADEPRSTRSSKGHPKDPSMRHDSRQMSSSGKRGESRSQGAYHSSDYSRDPSGHHHSQGRSSKSSSSHDGRTSSRKQQELQGQAPSSRGQGSSGRAVGGPSGSRGPGATSQQDGLQAGQRTHLQQQPQTLAARQAGTMPPGTTPGGQQHAQPQQGLQAKPGQLGPGQAGRQPQAGPLGQLPPTVGPNVNTTPMTAIGAKAVIGGAAQAAKTPPLTGIGSKAVPRPGGIGSAAVGQPGMEGESLLSKVLPGNPAEAAGKLGEAISGFGKKFTSLW</sequence>
<organism evidence="2 3">
    <name type="scientific">Umbra pygmaea</name>
    <name type="common">Eastern mudminnow</name>
    <dbReference type="NCBI Taxonomy" id="75934"/>
    <lineage>
        <taxon>Eukaryota</taxon>
        <taxon>Metazoa</taxon>
        <taxon>Chordata</taxon>
        <taxon>Craniata</taxon>
        <taxon>Vertebrata</taxon>
        <taxon>Euteleostomi</taxon>
        <taxon>Actinopterygii</taxon>
        <taxon>Neopterygii</taxon>
        <taxon>Teleostei</taxon>
        <taxon>Protacanthopterygii</taxon>
        <taxon>Esociformes</taxon>
        <taxon>Umbridae</taxon>
        <taxon>Umbra</taxon>
    </lineage>
</organism>
<keyword evidence="3" id="KW-1185">Reference proteome</keyword>
<dbReference type="Proteomes" id="UP001557470">
    <property type="component" value="Unassembled WGS sequence"/>
</dbReference>
<feature type="compositionally biased region" description="Basic and acidic residues" evidence="1">
    <location>
        <begin position="577"/>
        <end position="589"/>
    </location>
</feature>
<feature type="compositionally biased region" description="Polar residues" evidence="1">
    <location>
        <begin position="619"/>
        <end position="642"/>
    </location>
</feature>
<proteinExistence type="predicted"/>
<dbReference type="InterPro" id="IPR052098">
    <property type="entry name" value="Presynaptic_Scaffold_Bsn/Pclo"/>
</dbReference>
<feature type="region of interest" description="Disordered" evidence="1">
    <location>
        <begin position="115"/>
        <end position="141"/>
    </location>
</feature>
<feature type="non-terminal residue" evidence="2">
    <location>
        <position position="1"/>
    </location>
</feature>
<feature type="compositionally biased region" description="Low complexity" evidence="1">
    <location>
        <begin position="645"/>
        <end position="673"/>
    </location>
</feature>
<feature type="compositionally biased region" description="Basic and acidic residues" evidence="1">
    <location>
        <begin position="320"/>
        <end position="332"/>
    </location>
</feature>
<feature type="compositionally biased region" description="Polar residues" evidence="1">
    <location>
        <begin position="537"/>
        <end position="553"/>
    </location>
</feature>
<comment type="caution">
    <text evidence="2">The sequence shown here is derived from an EMBL/GenBank/DDBJ whole genome shotgun (WGS) entry which is preliminary data.</text>
</comment>
<reference evidence="2 3" key="1">
    <citation type="submission" date="2024-06" db="EMBL/GenBank/DDBJ databases">
        <authorList>
            <person name="Pan Q."/>
            <person name="Wen M."/>
            <person name="Jouanno E."/>
            <person name="Zahm M."/>
            <person name="Klopp C."/>
            <person name="Cabau C."/>
            <person name="Louis A."/>
            <person name="Berthelot C."/>
            <person name="Parey E."/>
            <person name="Roest Crollius H."/>
            <person name="Montfort J."/>
            <person name="Robinson-Rechavi M."/>
            <person name="Bouchez O."/>
            <person name="Lampietro C."/>
            <person name="Lopez Roques C."/>
            <person name="Donnadieu C."/>
            <person name="Postlethwait J."/>
            <person name="Bobe J."/>
            <person name="Verreycken H."/>
            <person name="Guiguen Y."/>
        </authorList>
    </citation>
    <scope>NUCLEOTIDE SEQUENCE [LARGE SCALE GENOMIC DNA]</scope>
    <source>
        <strain evidence="2">Up_M1</strain>
        <tissue evidence="2">Testis</tissue>
    </source>
</reference>
<gene>
    <name evidence="2" type="ORF">UPYG_G00012360</name>
</gene>
<feature type="region of interest" description="Disordered" evidence="1">
    <location>
        <begin position="197"/>
        <end position="227"/>
    </location>
</feature>
<dbReference type="AlphaFoldDB" id="A0ABD0XXN6"/>
<feature type="compositionally biased region" description="Polar residues" evidence="1">
    <location>
        <begin position="197"/>
        <end position="206"/>
    </location>
</feature>
<name>A0ABD0XXN6_UMBPY</name>
<evidence type="ECO:0000313" key="2">
    <source>
        <dbReference type="EMBL" id="KAL1021365.1"/>
    </source>
</evidence>
<dbReference type="EMBL" id="JAGEUA010000001">
    <property type="protein sequence ID" value="KAL1021365.1"/>
    <property type="molecule type" value="Genomic_DNA"/>
</dbReference>
<feature type="compositionally biased region" description="Polar residues" evidence="1">
    <location>
        <begin position="590"/>
        <end position="601"/>
    </location>
</feature>
<dbReference type="PANTHER" id="PTHR14113">
    <property type="entry name" value="PICCOLO/BASSOON"/>
    <property type="match status" value="1"/>
</dbReference>
<accession>A0ABD0XXN6</accession>
<evidence type="ECO:0000256" key="1">
    <source>
        <dbReference type="SAM" id="MobiDB-lite"/>
    </source>
</evidence>
<feature type="region of interest" description="Disordered" evidence="1">
    <location>
        <begin position="319"/>
        <end position="352"/>
    </location>
</feature>
<feature type="compositionally biased region" description="Low complexity" evidence="1">
    <location>
        <begin position="447"/>
        <end position="458"/>
    </location>
</feature>
<evidence type="ECO:0008006" key="4">
    <source>
        <dbReference type="Google" id="ProtNLM"/>
    </source>
</evidence>
<protein>
    <recommendedName>
        <fullName evidence="4">Bassoon presynaptic cytomatrix protein</fullName>
    </recommendedName>
</protein>